<comment type="caution">
    <text evidence="1">The sequence shown here is derived from an EMBL/GenBank/DDBJ whole genome shotgun (WGS) entry which is preliminary data.</text>
</comment>
<keyword evidence="2" id="KW-1185">Reference proteome</keyword>
<dbReference type="Proteomes" id="UP001155587">
    <property type="component" value="Unassembled WGS sequence"/>
</dbReference>
<sequence length="159" mass="18821">MDKAHLEHLSLEHLWQFSLQYYGVREIKEACLTIQNHYHGNVNLLLMLKWLDEQQRHFAAEDWHLIQSCLGRTEQLLHHFRRLRRQLKNNVSDNLYREALAFELSVEKQQQSDLVDCVNSLTLTTNQQQPLVSKYCQQLGAEHLSPIFSTPCSVYFSRK</sequence>
<name>A0A9X3HY18_9VIBR</name>
<reference evidence="1" key="1">
    <citation type="submission" date="2022-02" db="EMBL/GenBank/DDBJ databases">
        <title>Vibrio sp. nov, a new bacterium isolated from seawater.</title>
        <authorList>
            <person name="Yuan Y."/>
        </authorList>
    </citation>
    <scope>NUCLEOTIDE SEQUENCE</scope>
    <source>
        <strain evidence="1">ZSDZ65</strain>
    </source>
</reference>
<dbReference type="Pfam" id="PF09523">
    <property type="entry name" value="DUF2390"/>
    <property type="match status" value="1"/>
</dbReference>
<dbReference type="EMBL" id="JAKRRY010000036">
    <property type="protein sequence ID" value="MCW8348350.1"/>
    <property type="molecule type" value="Genomic_DNA"/>
</dbReference>
<evidence type="ECO:0000313" key="2">
    <source>
        <dbReference type="Proteomes" id="UP001155587"/>
    </source>
</evidence>
<dbReference type="NCBIfam" id="TIGR02444">
    <property type="entry name" value="TIGR02444 family protein"/>
    <property type="match status" value="1"/>
</dbReference>
<dbReference type="AlphaFoldDB" id="A0A9X3HY18"/>
<protein>
    <submittedName>
        <fullName evidence="1">TIGR02444 family protein</fullName>
    </submittedName>
</protein>
<organism evidence="1 2">
    <name type="scientific">Vibrio qingdaonensis</name>
    <dbReference type="NCBI Taxonomy" id="2829491"/>
    <lineage>
        <taxon>Bacteria</taxon>
        <taxon>Pseudomonadati</taxon>
        <taxon>Pseudomonadota</taxon>
        <taxon>Gammaproteobacteria</taxon>
        <taxon>Vibrionales</taxon>
        <taxon>Vibrionaceae</taxon>
        <taxon>Vibrio</taxon>
    </lineage>
</organism>
<evidence type="ECO:0000313" key="1">
    <source>
        <dbReference type="EMBL" id="MCW8348350.1"/>
    </source>
</evidence>
<accession>A0A9X3HY18</accession>
<gene>
    <name evidence="1" type="ORF">MD535_20395</name>
</gene>
<proteinExistence type="predicted"/>
<dbReference type="RefSeq" id="WP_265676869.1">
    <property type="nucleotide sequence ID" value="NZ_JAKRRY010000036.1"/>
</dbReference>
<dbReference type="InterPro" id="IPR012659">
    <property type="entry name" value="CHP02444"/>
</dbReference>